<comment type="caution">
    <text evidence="1">The sequence shown here is derived from an EMBL/GenBank/DDBJ whole genome shotgun (WGS) entry which is preliminary data.</text>
</comment>
<protein>
    <submittedName>
        <fullName evidence="1">Uncharacterized protein</fullName>
    </submittedName>
</protein>
<gene>
    <name evidence="1" type="ORF">E4680_02105</name>
</gene>
<proteinExistence type="predicted"/>
<accession>A0A4Z0FDE7</accession>
<dbReference type="AlphaFoldDB" id="A0A4Z0FDE7"/>
<dbReference type="Proteomes" id="UP000297890">
    <property type="component" value="Unassembled WGS sequence"/>
</dbReference>
<name>A0A4Z0FDE7_9GAMM</name>
<dbReference type="EMBL" id="SRIO01000002">
    <property type="protein sequence ID" value="TFZ83797.1"/>
    <property type="molecule type" value="Genomic_DNA"/>
</dbReference>
<dbReference type="RefSeq" id="WP_135280724.1">
    <property type="nucleotide sequence ID" value="NZ_SRIO01000002.1"/>
</dbReference>
<keyword evidence="2" id="KW-1185">Reference proteome</keyword>
<sequence>MALESIHVQDSRVWWRIPLAEFAYTEAEACRFGLMRLVIGCATEASLKNQGGTGNDNRSQML</sequence>
<reference evidence="1 2" key="1">
    <citation type="journal article" date="2019" name="ISME J.">
        <title>Candidatus Macondimonas diazotrophica, a novel gammaproteobacterial genus dominating crude-oil-contaminated coastal sediments.</title>
        <authorList>
            <person name="Karthikeyan S."/>
            <person name="Konstantinidis K."/>
        </authorList>
    </citation>
    <scope>NUCLEOTIDE SEQUENCE [LARGE SCALE GENOMIC DNA]</scope>
    <source>
        <strain evidence="1 2">KTK01</strain>
    </source>
</reference>
<evidence type="ECO:0000313" key="1">
    <source>
        <dbReference type="EMBL" id="TFZ83797.1"/>
    </source>
</evidence>
<organism evidence="1 2">
    <name type="scientific">Candidatus Macondimonas diazotrophica</name>
    <dbReference type="NCBI Taxonomy" id="2305248"/>
    <lineage>
        <taxon>Bacteria</taxon>
        <taxon>Pseudomonadati</taxon>
        <taxon>Pseudomonadota</taxon>
        <taxon>Gammaproteobacteria</taxon>
        <taxon>Chromatiales</taxon>
        <taxon>Ectothiorhodospiraceae</taxon>
        <taxon>Candidatus Macondimonas</taxon>
    </lineage>
</organism>
<evidence type="ECO:0000313" key="2">
    <source>
        <dbReference type="Proteomes" id="UP000297890"/>
    </source>
</evidence>